<feature type="domain" description="Asparaginase/glutaminase C-terminal" evidence="9">
    <location>
        <begin position="216"/>
        <end position="326"/>
    </location>
</feature>
<dbReference type="PIRSF" id="PIRSF001220">
    <property type="entry name" value="L-ASNase_gatD"/>
    <property type="match status" value="1"/>
</dbReference>
<dbReference type="Gene3D" id="3.40.50.1170">
    <property type="entry name" value="L-asparaginase, N-terminal domain"/>
    <property type="match status" value="1"/>
</dbReference>
<dbReference type="PANTHER" id="PTHR11707">
    <property type="entry name" value="L-ASPARAGINASE"/>
    <property type="match status" value="1"/>
</dbReference>
<gene>
    <name evidence="10" type="ORF">SAMN02745172_02818</name>
</gene>
<protein>
    <submittedName>
        <fullName evidence="10">L-asparaginase</fullName>
    </submittedName>
</protein>
<dbReference type="PROSITE" id="PS00144">
    <property type="entry name" value="ASN_GLN_ASE_1"/>
    <property type="match status" value="1"/>
</dbReference>
<keyword evidence="2" id="KW-0378">Hydrolase</keyword>
<dbReference type="InterPro" id="IPR004550">
    <property type="entry name" value="AsnASE_II"/>
</dbReference>
<sequence length="330" mass="33483">MADTLPRIVILATGGTIAGAADPRSQSGYNAGEVSAESLIASVPGIEALARLSAEQVASIGSQDMNDAVWFGLARRIDLLARSPEVDGIVVTHGTDTLEETALFLDLVVETDKPVVLVGAMRPSTAISADGPLNIHEAVQVAGSPQARGRGVLVVLNDTIHGARDVTKTSTTSVQTFQSPNCGPVGLVNPNMVAFHAPPAARTVYPLPALPPLPPVDIVVAHAGMGARQVQDAVAAGVKGIVLAGVGDGNAAKPAIDALAAAAARGIVVVRSSRVGSGPVMRNIEIDDDTPGFVAAGSYNPAKARVLLQVLLANGIDAPAEVQAAFVPAP</sequence>
<dbReference type="NCBIfam" id="TIGR00520">
    <property type="entry name" value="asnASE_II"/>
    <property type="match status" value="1"/>
</dbReference>
<proteinExistence type="inferred from homology"/>
<dbReference type="CDD" id="cd08964">
    <property type="entry name" value="L-asparaginase_II"/>
    <property type="match status" value="1"/>
</dbReference>
<dbReference type="Proteomes" id="UP000186406">
    <property type="component" value="Unassembled WGS sequence"/>
</dbReference>
<dbReference type="GO" id="GO:0006528">
    <property type="term" value="P:asparagine metabolic process"/>
    <property type="evidence" value="ECO:0007669"/>
    <property type="project" value="InterPro"/>
</dbReference>
<evidence type="ECO:0000256" key="6">
    <source>
        <dbReference type="PROSITE-ProRule" id="PRU10100"/>
    </source>
</evidence>
<dbReference type="PIRSF" id="PIRSF500176">
    <property type="entry name" value="L_ASNase"/>
    <property type="match status" value="1"/>
</dbReference>
<feature type="active site" evidence="5">
    <location>
        <position position="16"/>
    </location>
</feature>
<name>A0A1M7ZMN2_9HYPH</name>
<dbReference type="SUPFAM" id="SSF53774">
    <property type="entry name" value="Glutaminase/Asparaginase"/>
    <property type="match status" value="1"/>
</dbReference>
<dbReference type="PROSITE" id="PS51732">
    <property type="entry name" value="ASN_GLN_ASE_3"/>
    <property type="match status" value="1"/>
</dbReference>
<evidence type="ECO:0000256" key="4">
    <source>
        <dbReference type="PIRSR" id="PIRSR001220-2"/>
    </source>
</evidence>
<evidence type="ECO:0000256" key="2">
    <source>
        <dbReference type="ARBA" id="ARBA00022801"/>
    </source>
</evidence>
<feature type="active site" description="O-isoaspartyl threonine intermediate" evidence="3">
    <location>
        <position position="16"/>
    </location>
</feature>
<dbReference type="InterPro" id="IPR027474">
    <property type="entry name" value="L-asparaginase_N"/>
</dbReference>
<feature type="domain" description="L-asparaginase N-terminal" evidence="8">
    <location>
        <begin position="7"/>
        <end position="198"/>
    </location>
</feature>
<evidence type="ECO:0000259" key="8">
    <source>
        <dbReference type="Pfam" id="PF00710"/>
    </source>
</evidence>
<dbReference type="SMART" id="SM00870">
    <property type="entry name" value="Asparaginase"/>
    <property type="match status" value="1"/>
</dbReference>
<dbReference type="AlphaFoldDB" id="A0A1M7ZMN2"/>
<evidence type="ECO:0000256" key="1">
    <source>
        <dbReference type="ARBA" id="ARBA00010518"/>
    </source>
</evidence>
<evidence type="ECO:0000256" key="5">
    <source>
        <dbReference type="PROSITE-ProRule" id="PRU10099"/>
    </source>
</evidence>
<dbReference type="InterPro" id="IPR020827">
    <property type="entry name" value="Asparaginase/glutaminase_AS1"/>
</dbReference>
<dbReference type="RefSeq" id="WP_244530889.1">
    <property type="nucleotide sequence ID" value="NZ_FRXO01000005.1"/>
</dbReference>
<feature type="active site" evidence="6">
    <location>
        <position position="95"/>
    </location>
</feature>
<dbReference type="InterPro" id="IPR027475">
    <property type="entry name" value="Asparaginase/glutaminase_AS2"/>
</dbReference>
<comment type="similarity">
    <text evidence="1 7">Belongs to the asparaginase 1 family.</text>
</comment>
<evidence type="ECO:0000313" key="11">
    <source>
        <dbReference type="Proteomes" id="UP000186406"/>
    </source>
</evidence>
<accession>A0A1M7ZMN2</accession>
<evidence type="ECO:0000256" key="7">
    <source>
        <dbReference type="RuleBase" id="RU004456"/>
    </source>
</evidence>
<dbReference type="InterPro" id="IPR036152">
    <property type="entry name" value="Asp/glu_Ase-like_sf"/>
</dbReference>
<reference evidence="10 11" key="1">
    <citation type="submission" date="2016-12" db="EMBL/GenBank/DDBJ databases">
        <authorList>
            <person name="Song W.-J."/>
            <person name="Kurnit D.M."/>
        </authorList>
    </citation>
    <scope>NUCLEOTIDE SEQUENCE [LARGE SCALE GENOMIC DNA]</scope>
    <source>
        <strain evidence="10 11">DSM 19599</strain>
    </source>
</reference>
<evidence type="ECO:0000313" key="10">
    <source>
        <dbReference type="EMBL" id="SHO66163.1"/>
    </source>
</evidence>
<evidence type="ECO:0000256" key="3">
    <source>
        <dbReference type="PIRSR" id="PIRSR001220-1"/>
    </source>
</evidence>
<dbReference type="InterPro" id="IPR037152">
    <property type="entry name" value="L-asparaginase_N_sf"/>
</dbReference>
<dbReference type="Gene3D" id="3.40.50.40">
    <property type="match status" value="1"/>
</dbReference>
<dbReference type="InterPro" id="IPR040919">
    <property type="entry name" value="Asparaginase_C"/>
</dbReference>
<dbReference type="PANTHER" id="PTHR11707:SF28">
    <property type="entry name" value="60 KDA LYSOPHOSPHOLIPASE"/>
    <property type="match status" value="1"/>
</dbReference>
<dbReference type="EMBL" id="FRXO01000005">
    <property type="protein sequence ID" value="SHO66163.1"/>
    <property type="molecule type" value="Genomic_DNA"/>
</dbReference>
<evidence type="ECO:0000259" key="9">
    <source>
        <dbReference type="Pfam" id="PF17763"/>
    </source>
</evidence>
<dbReference type="Pfam" id="PF17763">
    <property type="entry name" value="Asparaginase_C"/>
    <property type="match status" value="1"/>
</dbReference>
<dbReference type="FunFam" id="3.40.50.1170:FF:000001">
    <property type="entry name" value="L-asparaginase 2"/>
    <property type="match status" value="1"/>
</dbReference>
<dbReference type="Pfam" id="PF00710">
    <property type="entry name" value="Asparaginase"/>
    <property type="match status" value="1"/>
</dbReference>
<dbReference type="GO" id="GO:0004067">
    <property type="term" value="F:asparaginase activity"/>
    <property type="evidence" value="ECO:0007669"/>
    <property type="project" value="UniProtKB-UniRule"/>
</dbReference>
<dbReference type="PROSITE" id="PS00917">
    <property type="entry name" value="ASN_GLN_ASE_2"/>
    <property type="match status" value="1"/>
</dbReference>
<dbReference type="InterPro" id="IPR027473">
    <property type="entry name" value="L-asparaginase_C"/>
</dbReference>
<feature type="binding site" evidence="4">
    <location>
        <begin position="95"/>
        <end position="96"/>
    </location>
    <ligand>
        <name>substrate</name>
    </ligand>
</feature>
<dbReference type="STRING" id="1123029.SAMN02745172_02818"/>
<dbReference type="InterPro" id="IPR006034">
    <property type="entry name" value="Asparaginase/glutaminase-like"/>
</dbReference>
<organism evidence="10 11">
    <name type="scientific">Pseudoxanthobacter soli DSM 19599</name>
    <dbReference type="NCBI Taxonomy" id="1123029"/>
    <lineage>
        <taxon>Bacteria</taxon>
        <taxon>Pseudomonadati</taxon>
        <taxon>Pseudomonadota</taxon>
        <taxon>Alphaproteobacteria</taxon>
        <taxon>Hyphomicrobiales</taxon>
        <taxon>Segnochrobactraceae</taxon>
        <taxon>Pseudoxanthobacter</taxon>
    </lineage>
</organism>
<dbReference type="PRINTS" id="PR00139">
    <property type="entry name" value="ASNGLNASE"/>
</dbReference>
<keyword evidence="11" id="KW-1185">Reference proteome</keyword>
<feature type="binding site" evidence="4">
    <location>
        <position position="62"/>
    </location>
    <ligand>
        <name>substrate</name>
    </ligand>
</feature>